<dbReference type="AlphaFoldDB" id="A0A2U3E239"/>
<keyword evidence="3" id="KW-0486">Methionine biosynthesis</keyword>
<evidence type="ECO:0000256" key="3">
    <source>
        <dbReference type="ARBA" id="ARBA00023167"/>
    </source>
</evidence>
<dbReference type="InterPro" id="IPR023943">
    <property type="entry name" value="Enolase-ppase_E1"/>
</dbReference>
<dbReference type="EMBL" id="LCWV01000014">
    <property type="protein sequence ID" value="PWI68567.1"/>
    <property type="molecule type" value="Genomic_DNA"/>
</dbReference>
<comment type="caution">
    <text evidence="5">The sequence shown here is derived from an EMBL/GenBank/DDBJ whole genome shotgun (WGS) entry which is preliminary data.</text>
</comment>
<feature type="compositionally biased region" description="Basic and acidic residues" evidence="4">
    <location>
        <begin position="90"/>
        <end position="105"/>
    </location>
</feature>
<dbReference type="NCBIfam" id="TIGR01691">
    <property type="entry name" value="enolase-ppase"/>
    <property type="match status" value="1"/>
</dbReference>
<evidence type="ECO:0000313" key="5">
    <source>
        <dbReference type="EMBL" id="PWI68567.1"/>
    </source>
</evidence>
<dbReference type="PANTHER" id="PTHR20371:SF1">
    <property type="entry name" value="ENOLASE-PHOSPHATASE E1"/>
    <property type="match status" value="1"/>
</dbReference>
<evidence type="ECO:0000256" key="2">
    <source>
        <dbReference type="ARBA" id="ARBA00022801"/>
    </source>
</evidence>
<dbReference type="Gene3D" id="1.10.720.60">
    <property type="match status" value="1"/>
</dbReference>
<sequence length="386" mass="41910">MSLHLLLRSINLAPGQFVQPSPYSLDPLDSSSAQFRPAVQNGLSCVPPGACPCWFPLSCMMQDAIHYPIPKQAQGPGAGQLVLTTGGAKKSTDTLTTKETRRDAENGSGPGDRGIEKQKKSSSTTNCLHRLTSKAAVPASAHRKFSTEIKGEPARLKSHGGDARIFPYALDALPGHLDQNWDSPIFAHYRDAFPPEYRNVRVALEAHVRDLVSRDVKAPYLKALQGHLWKQGYESGEIKAPLFPDVAPLIIAAHALGKRIIIYSSGSVPAQKLLFAHTNASPQDLTPLISEYFDTVNAGPKTEPGSYATILASHPDTAPARWLFLSDNLKEVRAAMASGMRSLPVTRPGNAPYPSDDQLAQFAIPDFSPESDDRIRASLHALEKLR</sequence>
<evidence type="ECO:0008006" key="7">
    <source>
        <dbReference type="Google" id="ProtNLM"/>
    </source>
</evidence>
<keyword evidence="2" id="KW-0378">Hydrolase</keyword>
<evidence type="ECO:0000256" key="1">
    <source>
        <dbReference type="ARBA" id="ARBA00022605"/>
    </source>
</evidence>
<dbReference type="Proteomes" id="UP000245956">
    <property type="component" value="Unassembled WGS sequence"/>
</dbReference>
<protein>
    <recommendedName>
        <fullName evidence="7">Enolase-phosphatase E1</fullName>
    </recommendedName>
</protein>
<dbReference type="GO" id="GO:0019509">
    <property type="term" value="P:L-methionine salvage from methylthioadenosine"/>
    <property type="evidence" value="ECO:0007669"/>
    <property type="project" value="InterPro"/>
</dbReference>
<dbReference type="Gene3D" id="3.40.50.1000">
    <property type="entry name" value="HAD superfamily/HAD-like"/>
    <property type="match status" value="1"/>
</dbReference>
<dbReference type="InterPro" id="IPR023214">
    <property type="entry name" value="HAD_sf"/>
</dbReference>
<keyword evidence="1" id="KW-0028">Amino-acid biosynthesis</keyword>
<organism evidence="5 6">
    <name type="scientific">Purpureocillium lilacinum</name>
    <name type="common">Paecilomyces lilacinus</name>
    <dbReference type="NCBI Taxonomy" id="33203"/>
    <lineage>
        <taxon>Eukaryota</taxon>
        <taxon>Fungi</taxon>
        <taxon>Dikarya</taxon>
        <taxon>Ascomycota</taxon>
        <taxon>Pezizomycotina</taxon>
        <taxon>Sordariomycetes</taxon>
        <taxon>Hypocreomycetidae</taxon>
        <taxon>Hypocreales</taxon>
        <taxon>Ophiocordycipitaceae</taxon>
        <taxon>Purpureocillium</taxon>
    </lineage>
</organism>
<proteinExistence type="predicted"/>
<dbReference type="PANTHER" id="PTHR20371">
    <property type="entry name" value="ENOLASE-PHOSPHATASE E1"/>
    <property type="match status" value="1"/>
</dbReference>
<accession>A0A2U3E239</accession>
<dbReference type="GO" id="GO:0000287">
    <property type="term" value="F:magnesium ion binding"/>
    <property type="evidence" value="ECO:0007669"/>
    <property type="project" value="InterPro"/>
</dbReference>
<dbReference type="SUPFAM" id="SSF56784">
    <property type="entry name" value="HAD-like"/>
    <property type="match status" value="1"/>
</dbReference>
<evidence type="ECO:0000256" key="4">
    <source>
        <dbReference type="SAM" id="MobiDB-lite"/>
    </source>
</evidence>
<evidence type="ECO:0000313" key="6">
    <source>
        <dbReference type="Proteomes" id="UP000245956"/>
    </source>
</evidence>
<dbReference type="InterPro" id="IPR036412">
    <property type="entry name" value="HAD-like_sf"/>
</dbReference>
<reference evidence="5 6" key="1">
    <citation type="journal article" date="2016" name="Front. Microbiol.">
        <title>Genome and transcriptome sequences reveal the specific parasitism of the nematophagous Purpureocillium lilacinum 36-1.</title>
        <authorList>
            <person name="Xie J."/>
            <person name="Li S."/>
            <person name="Mo C."/>
            <person name="Xiao X."/>
            <person name="Peng D."/>
            <person name="Wang G."/>
            <person name="Xiao Y."/>
        </authorList>
    </citation>
    <scope>NUCLEOTIDE SEQUENCE [LARGE SCALE GENOMIC DNA]</scope>
    <source>
        <strain evidence="5 6">36-1</strain>
    </source>
</reference>
<dbReference type="GO" id="GO:0043874">
    <property type="term" value="F:acireductone synthase activity"/>
    <property type="evidence" value="ECO:0007669"/>
    <property type="project" value="InterPro"/>
</dbReference>
<gene>
    <name evidence="5" type="ORF">PCL_01656</name>
</gene>
<name>A0A2U3E239_PURLI</name>
<feature type="region of interest" description="Disordered" evidence="4">
    <location>
        <begin position="72"/>
        <end position="129"/>
    </location>
</feature>